<dbReference type="SMART" id="SM00209">
    <property type="entry name" value="TSP1"/>
    <property type="match status" value="1"/>
</dbReference>
<dbReference type="AlphaFoldDB" id="A0A0N1PIP9"/>
<dbReference type="Gene3D" id="2.20.100.10">
    <property type="entry name" value="Thrombospondin type-1 (TSP1) repeat"/>
    <property type="match status" value="1"/>
</dbReference>
<dbReference type="SUPFAM" id="SSF82895">
    <property type="entry name" value="TSP-1 type 1 repeat"/>
    <property type="match status" value="1"/>
</dbReference>
<dbReference type="Proteomes" id="UP000053268">
    <property type="component" value="Unassembled WGS sequence"/>
</dbReference>
<sequence>MTSKDTRNLHRLRVSLLSPGLGSPPAAGEGAGAECRLSAWGEWSRCSVTCGVGYQERTRTVLVSIHFICHYYCTGFGAETA</sequence>
<protein>
    <submittedName>
        <fullName evidence="1">Uncharacterized protein</fullName>
    </submittedName>
</protein>
<accession>A0A0N1PIP9</accession>
<name>A0A0N1PIP9_PAPXU</name>
<gene>
    <name evidence="1" type="ORF">RR46_00003</name>
</gene>
<dbReference type="InterPro" id="IPR000884">
    <property type="entry name" value="TSP1_rpt"/>
</dbReference>
<evidence type="ECO:0000313" key="2">
    <source>
        <dbReference type="Proteomes" id="UP000053268"/>
    </source>
</evidence>
<comment type="caution">
    <text evidence="1">The sequence shown here is derived from an EMBL/GenBank/DDBJ whole genome shotgun (WGS) entry which is preliminary data.</text>
</comment>
<dbReference type="Pfam" id="PF00090">
    <property type="entry name" value="TSP_1"/>
    <property type="match status" value="1"/>
</dbReference>
<organism evidence="1 2">
    <name type="scientific">Papilio xuthus</name>
    <name type="common">Asian swallowtail butterfly</name>
    <dbReference type="NCBI Taxonomy" id="66420"/>
    <lineage>
        <taxon>Eukaryota</taxon>
        <taxon>Metazoa</taxon>
        <taxon>Ecdysozoa</taxon>
        <taxon>Arthropoda</taxon>
        <taxon>Hexapoda</taxon>
        <taxon>Insecta</taxon>
        <taxon>Pterygota</taxon>
        <taxon>Neoptera</taxon>
        <taxon>Endopterygota</taxon>
        <taxon>Lepidoptera</taxon>
        <taxon>Glossata</taxon>
        <taxon>Ditrysia</taxon>
        <taxon>Papilionoidea</taxon>
        <taxon>Papilionidae</taxon>
        <taxon>Papilioninae</taxon>
        <taxon>Papilio</taxon>
    </lineage>
</organism>
<dbReference type="EMBL" id="LADI01009701">
    <property type="protein sequence ID" value="KPJ20707.1"/>
    <property type="molecule type" value="Genomic_DNA"/>
</dbReference>
<evidence type="ECO:0000313" key="1">
    <source>
        <dbReference type="EMBL" id="KPJ20707.1"/>
    </source>
</evidence>
<dbReference type="InterPro" id="IPR036383">
    <property type="entry name" value="TSP1_rpt_sf"/>
</dbReference>
<reference evidence="1 2" key="1">
    <citation type="journal article" date="2015" name="Nat. Commun.">
        <title>Outbred genome sequencing and CRISPR/Cas9 gene editing in butterflies.</title>
        <authorList>
            <person name="Li X."/>
            <person name="Fan D."/>
            <person name="Zhang W."/>
            <person name="Liu G."/>
            <person name="Zhang L."/>
            <person name="Zhao L."/>
            <person name="Fang X."/>
            <person name="Chen L."/>
            <person name="Dong Y."/>
            <person name="Chen Y."/>
            <person name="Ding Y."/>
            <person name="Zhao R."/>
            <person name="Feng M."/>
            <person name="Zhu Y."/>
            <person name="Feng Y."/>
            <person name="Jiang X."/>
            <person name="Zhu D."/>
            <person name="Xiang H."/>
            <person name="Feng X."/>
            <person name="Li S."/>
            <person name="Wang J."/>
            <person name="Zhang G."/>
            <person name="Kronforst M.R."/>
            <person name="Wang W."/>
        </authorList>
    </citation>
    <scope>NUCLEOTIDE SEQUENCE [LARGE SCALE GENOMIC DNA]</scope>
    <source>
        <strain evidence="1">Ya'a_city_454_Px</strain>
        <tissue evidence="1">Whole body</tissue>
    </source>
</reference>
<dbReference type="PROSITE" id="PS50092">
    <property type="entry name" value="TSP1"/>
    <property type="match status" value="1"/>
</dbReference>
<keyword evidence="2" id="KW-1185">Reference proteome</keyword>
<proteinExistence type="predicted"/>